<proteinExistence type="predicted"/>
<evidence type="ECO:0000313" key="4">
    <source>
        <dbReference type="EMBL" id="SPO04032.1"/>
    </source>
</evidence>
<feature type="transmembrane region" description="Helical" evidence="2">
    <location>
        <begin position="66"/>
        <end position="87"/>
    </location>
</feature>
<name>A0AAE8N3A2_9PEZI</name>
<keyword evidence="3" id="KW-0732">Signal</keyword>
<organism evidence="4 5">
    <name type="scientific">Cephalotrichum gorgonifer</name>
    <dbReference type="NCBI Taxonomy" id="2041049"/>
    <lineage>
        <taxon>Eukaryota</taxon>
        <taxon>Fungi</taxon>
        <taxon>Dikarya</taxon>
        <taxon>Ascomycota</taxon>
        <taxon>Pezizomycotina</taxon>
        <taxon>Sordariomycetes</taxon>
        <taxon>Hypocreomycetidae</taxon>
        <taxon>Microascales</taxon>
        <taxon>Microascaceae</taxon>
        <taxon>Cephalotrichum</taxon>
    </lineage>
</organism>
<keyword evidence="2" id="KW-0812">Transmembrane</keyword>
<accession>A0AAE8N3A2</accession>
<evidence type="ECO:0000256" key="1">
    <source>
        <dbReference type="SAM" id="MobiDB-lite"/>
    </source>
</evidence>
<feature type="chain" id="PRO_5042075642" evidence="3">
    <location>
        <begin position="26"/>
        <end position="946"/>
    </location>
</feature>
<feature type="transmembrane region" description="Helical" evidence="2">
    <location>
        <begin position="439"/>
        <end position="462"/>
    </location>
</feature>
<evidence type="ECO:0000313" key="5">
    <source>
        <dbReference type="Proteomes" id="UP001187682"/>
    </source>
</evidence>
<feature type="signal peptide" evidence="3">
    <location>
        <begin position="1"/>
        <end position="25"/>
    </location>
</feature>
<feature type="compositionally biased region" description="Low complexity" evidence="1">
    <location>
        <begin position="190"/>
        <end position="201"/>
    </location>
</feature>
<feature type="region of interest" description="Disordered" evidence="1">
    <location>
        <begin position="661"/>
        <end position="686"/>
    </location>
</feature>
<keyword evidence="5" id="KW-1185">Reference proteome</keyword>
<dbReference type="Proteomes" id="UP001187682">
    <property type="component" value="Unassembled WGS sequence"/>
</dbReference>
<feature type="region of interest" description="Disordered" evidence="1">
    <location>
        <begin position="293"/>
        <end position="313"/>
    </location>
</feature>
<feature type="transmembrane region" description="Helical" evidence="2">
    <location>
        <begin position="591"/>
        <end position="611"/>
    </location>
</feature>
<gene>
    <name evidence="4" type="ORF">DNG_06715</name>
</gene>
<feature type="region of interest" description="Disordered" evidence="1">
    <location>
        <begin position="328"/>
        <end position="369"/>
    </location>
</feature>
<feature type="compositionally biased region" description="Low complexity" evidence="1">
    <location>
        <begin position="161"/>
        <end position="180"/>
    </location>
</feature>
<evidence type="ECO:0000256" key="3">
    <source>
        <dbReference type="SAM" id="SignalP"/>
    </source>
</evidence>
<protein>
    <submittedName>
        <fullName evidence="4">Uncharacterized protein</fullName>
    </submittedName>
</protein>
<evidence type="ECO:0000256" key="2">
    <source>
        <dbReference type="SAM" id="Phobius"/>
    </source>
</evidence>
<feature type="compositionally biased region" description="Basic and acidic residues" evidence="1">
    <location>
        <begin position="661"/>
        <end position="681"/>
    </location>
</feature>
<keyword evidence="2" id="KW-0472">Membrane</keyword>
<feature type="transmembrane region" description="Helical" evidence="2">
    <location>
        <begin position="400"/>
        <end position="419"/>
    </location>
</feature>
<feature type="transmembrane region" description="Helical" evidence="2">
    <location>
        <begin position="566"/>
        <end position="585"/>
    </location>
</feature>
<feature type="compositionally biased region" description="Polar residues" evidence="1">
    <location>
        <begin position="836"/>
        <end position="846"/>
    </location>
</feature>
<sequence length="946" mass="103864">MHRPKMLLSTALLLLFAGFLPSCSAADDGDDFSNNLFTDLAPILALFGERVTMQFMSQATGWADNIILAMAPLGILTAVVSAIRVGGPSWLKAIIGRARESRAVAESELMSSTSNEVCEMWNGQQIVRVMGAGPIREFIICSTSVQTAADPASGLSATGKAAASPSSDQRQPPASAQPQANRPGTGPVGDPAQPQQPSPDQTRTNRPGTGLVDYQGQIQMIASSEKSIRSVEGSSESGSRDGIEVIKLTSGHSARYIKEYQSTFQDRIFGKRFWGGTTVPPSPKVFLGVAGAPLSASPSSKQSHEDPAAEQEVRRVINIQSRGTTIGNRLFKSRIQPDPETGQPSPSHDRGISWNTGNPGPEKSPSSELKRFPVAVIRNTKADAPNLTFNVHGQIKRGELYFVAAVSVLIQLGVLTYFGVSAKYLKHRLLKDGSPVEDYPFPCVTTGTLLLVTGIFICAHVIESSTEETQYRPNDGIEARVFWLQRSGIVNDQAFDSYAIFPGDAQELVTASHRAERRRLRDIPFLENTLFRPRDKSSRTGGKGRKQVPPKLTAWDRLWESEFEEVVTVAGMLLSLSGFVIQFVGLRGMHWSASLVQLGAVVIMTVLRAWVRRNLAKNPKSLPILPGYELDWFAMVFGGDPDLFSQIRAQGAVEKNTQIRTRRDDGKDTQIRTQGDVDKGTQTDPPWRWVVSPIQDTKKLQGSVMGFDKDDLNTQSPSRAQRVLKLRRDIGKLADWHGVASAEAISLARATEIVMNTIFPEGNKSFTWPLQLDSGPVHFHLHRDQTGAWKALSDMLEAALSLWLYSVDKEERGSKDERGVNEGTSPRENVHGRQVEVSSGDMTTSALGPAKEGDDDDTWFRAKGTLARRSLRVLDSYQPVLLQNLEWWMPDGAARQLIGSPDAYLNRNFAPAHMCIASDHSQRRILERIVQRIALLMIGVRALSSP</sequence>
<reference evidence="4" key="1">
    <citation type="submission" date="2018-03" db="EMBL/GenBank/DDBJ databases">
        <authorList>
            <person name="Guldener U."/>
        </authorList>
    </citation>
    <scope>NUCLEOTIDE SEQUENCE</scope>
</reference>
<feature type="region of interest" description="Disordered" evidence="1">
    <location>
        <begin position="813"/>
        <end position="854"/>
    </location>
</feature>
<feature type="compositionally biased region" description="Basic and acidic residues" evidence="1">
    <location>
        <begin position="302"/>
        <end position="313"/>
    </location>
</feature>
<keyword evidence="2" id="KW-1133">Transmembrane helix</keyword>
<comment type="caution">
    <text evidence="4">The sequence shown here is derived from an EMBL/GenBank/DDBJ whole genome shotgun (WGS) entry which is preliminary data.</text>
</comment>
<feature type="region of interest" description="Disordered" evidence="1">
    <location>
        <begin position="150"/>
        <end position="211"/>
    </location>
</feature>
<dbReference type="EMBL" id="ONZQ02000009">
    <property type="protein sequence ID" value="SPO04032.1"/>
    <property type="molecule type" value="Genomic_DNA"/>
</dbReference>
<dbReference type="AlphaFoldDB" id="A0AAE8N3A2"/>